<dbReference type="CDD" id="cd03811">
    <property type="entry name" value="GT4_GT28_WabH-like"/>
    <property type="match status" value="1"/>
</dbReference>
<proteinExistence type="predicted"/>
<dbReference type="AlphaFoldDB" id="D1APB1"/>
<feature type="domain" description="Glycosyl transferase family 1" evidence="1">
    <location>
        <begin position="207"/>
        <end position="375"/>
    </location>
</feature>
<name>D1APB1_SEBTE</name>
<evidence type="ECO:0000259" key="1">
    <source>
        <dbReference type="Pfam" id="PF00534"/>
    </source>
</evidence>
<dbReference type="EMBL" id="CP001739">
    <property type="protein sequence ID" value="ACZ09945.1"/>
    <property type="molecule type" value="Genomic_DNA"/>
</dbReference>
<dbReference type="PANTHER" id="PTHR12526:SF630">
    <property type="entry name" value="GLYCOSYLTRANSFERASE"/>
    <property type="match status" value="1"/>
</dbReference>
<dbReference type="CAZy" id="GT4">
    <property type="family name" value="Glycosyltransferase Family 4"/>
</dbReference>
<dbReference type="GO" id="GO:0016757">
    <property type="term" value="F:glycosyltransferase activity"/>
    <property type="evidence" value="ECO:0007669"/>
    <property type="project" value="InterPro"/>
</dbReference>
<evidence type="ECO:0000259" key="2">
    <source>
        <dbReference type="Pfam" id="PF13439"/>
    </source>
</evidence>
<reference evidence="4" key="1">
    <citation type="submission" date="2009-09" db="EMBL/GenBank/DDBJ databases">
        <title>The complete chromosome of Sebaldella termitidis ATCC 33386.</title>
        <authorList>
            <consortium name="US DOE Joint Genome Institute (JGI-PGF)"/>
            <person name="Lucas S."/>
            <person name="Copeland A."/>
            <person name="Lapidus A."/>
            <person name="Glavina del Rio T."/>
            <person name="Dalin E."/>
            <person name="Tice H."/>
            <person name="Bruce D."/>
            <person name="Goodwin L."/>
            <person name="Pitluck S."/>
            <person name="Kyrpides N."/>
            <person name="Mavromatis K."/>
            <person name="Ivanova N."/>
            <person name="Mikhailova N."/>
            <person name="Sims D."/>
            <person name="Meincke L."/>
            <person name="Brettin T."/>
            <person name="Detter J.C."/>
            <person name="Han C."/>
            <person name="Larimer F."/>
            <person name="Land M."/>
            <person name="Hauser L."/>
            <person name="Markowitz V."/>
            <person name="Cheng J.F."/>
            <person name="Hugenholtz P."/>
            <person name="Woyke T."/>
            <person name="Wu D."/>
            <person name="Eisen J.A."/>
        </authorList>
    </citation>
    <scope>NUCLEOTIDE SEQUENCE [LARGE SCALE GENOMIC DNA]</scope>
    <source>
        <strain evidence="4">ATCC 33386 / NCTC 11300</strain>
    </source>
</reference>
<dbReference type="Pfam" id="PF00534">
    <property type="entry name" value="Glycos_transf_1"/>
    <property type="match status" value="1"/>
</dbReference>
<gene>
    <name evidence="3" type="ordered locus">Sterm_3103</name>
</gene>
<dbReference type="HOGENOM" id="CLU_009583_0_0_0"/>
<dbReference type="RefSeq" id="WP_012862527.1">
    <property type="nucleotide sequence ID" value="NC_013517.1"/>
</dbReference>
<dbReference type="eggNOG" id="COG0438">
    <property type="taxonomic scope" value="Bacteria"/>
</dbReference>
<dbReference type="InterPro" id="IPR028098">
    <property type="entry name" value="Glyco_trans_4-like_N"/>
</dbReference>
<dbReference type="InterPro" id="IPR001296">
    <property type="entry name" value="Glyco_trans_1"/>
</dbReference>
<keyword evidence="3" id="KW-0808">Transferase</keyword>
<dbReference type="SUPFAM" id="SSF53756">
    <property type="entry name" value="UDP-Glycosyltransferase/glycogen phosphorylase"/>
    <property type="match status" value="1"/>
</dbReference>
<dbReference type="STRING" id="526218.Sterm_3103"/>
<protein>
    <submittedName>
        <fullName evidence="3">Glycosyl transferase group 1</fullName>
    </submittedName>
</protein>
<evidence type="ECO:0000313" key="4">
    <source>
        <dbReference type="Proteomes" id="UP000000845"/>
    </source>
</evidence>
<evidence type="ECO:0000313" key="3">
    <source>
        <dbReference type="EMBL" id="ACZ09945.1"/>
    </source>
</evidence>
<organism evidence="3 4">
    <name type="scientific">Sebaldella termitidis (strain ATCC 33386 / NCTC 11300)</name>
    <dbReference type="NCBI Taxonomy" id="526218"/>
    <lineage>
        <taxon>Bacteria</taxon>
        <taxon>Fusobacteriati</taxon>
        <taxon>Fusobacteriota</taxon>
        <taxon>Fusobacteriia</taxon>
        <taxon>Fusobacteriales</taxon>
        <taxon>Leptotrichiaceae</taxon>
        <taxon>Sebaldella</taxon>
    </lineage>
</organism>
<feature type="domain" description="Glycosyltransferase subfamily 4-like N-terminal" evidence="2">
    <location>
        <begin position="14"/>
        <end position="199"/>
    </location>
</feature>
<dbReference type="Proteomes" id="UP000000845">
    <property type="component" value="Chromosome"/>
</dbReference>
<dbReference type="PANTHER" id="PTHR12526">
    <property type="entry name" value="GLYCOSYLTRANSFERASE"/>
    <property type="match status" value="1"/>
</dbReference>
<keyword evidence="4" id="KW-1185">Reference proteome</keyword>
<dbReference type="Gene3D" id="3.40.50.2000">
    <property type="entry name" value="Glycogen Phosphorylase B"/>
    <property type="match status" value="2"/>
</dbReference>
<dbReference type="KEGG" id="str:Sterm_3103"/>
<dbReference type="Pfam" id="PF13439">
    <property type="entry name" value="Glyco_transf_4"/>
    <property type="match status" value="1"/>
</dbReference>
<accession>D1APB1</accession>
<sequence>MKKHILFLSGGLKIGGVERVLIEYLNNIDREKYKITLFLMSDFGKEAVLRDELNEEIEVKYIKPLELLEEKKKLQQNKKNIFRKLKYSKFLKNEKKYSYKNFSKNLAEISKVDIIIDFDRSFMKYTKYMRNIPKFIWIHSSVIELDKCKEINIKKFDRYLRNYNKIVAICSEMSEEIRDLYPLLSKKLAVLYNPFDFDRIIKKSFDRNELNNDEKKMMNDNYLIAVSRIEKISKDIPTLINAYNILQKNGLTEKLYIIGDGDEKLEIERMIKEMKLEESVYLLGAKKNPFIWIKNSKLFVHSSKFEGLSTVLIEAMILEKLIVSSLCKTGVKEILDNGNCGLFFEVGNETEFAEQMIKILNDEELQNKFKENMKEKVKEFKKENIITKFCELLESIWE</sequence>
<reference evidence="3 4" key="2">
    <citation type="journal article" date="2010" name="Stand. Genomic Sci.">
        <title>Complete genome sequence of Sebaldella termitidis type strain (NCTC 11300).</title>
        <authorList>
            <person name="Harmon-Smith M."/>
            <person name="Celia L."/>
            <person name="Chertkov O."/>
            <person name="Lapidus A."/>
            <person name="Copeland A."/>
            <person name="Glavina Del Rio T."/>
            <person name="Nolan M."/>
            <person name="Lucas S."/>
            <person name="Tice H."/>
            <person name="Cheng J.F."/>
            <person name="Han C."/>
            <person name="Detter J.C."/>
            <person name="Bruce D."/>
            <person name="Goodwin L."/>
            <person name="Pitluck S."/>
            <person name="Pati A."/>
            <person name="Liolios K."/>
            <person name="Ivanova N."/>
            <person name="Mavromatis K."/>
            <person name="Mikhailova N."/>
            <person name="Chen A."/>
            <person name="Palaniappan K."/>
            <person name="Land M."/>
            <person name="Hauser L."/>
            <person name="Chang Y.J."/>
            <person name="Jeffries C.D."/>
            <person name="Brettin T."/>
            <person name="Goker M."/>
            <person name="Beck B."/>
            <person name="Bristow J."/>
            <person name="Eisen J.A."/>
            <person name="Markowitz V."/>
            <person name="Hugenholtz P."/>
            <person name="Kyrpides N.C."/>
            <person name="Klenk H.P."/>
            <person name="Chen F."/>
        </authorList>
    </citation>
    <scope>NUCLEOTIDE SEQUENCE [LARGE SCALE GENOMIC DNA]</scope>
    <source>
        <strain evidence="4">ATCC 33386 / NCTC 11300</strain>
    </source>
</reference>